<dbReference type="AlphaFoldDB" id="A0ABD1QL87"/>
<dbReference type="PANTHER" id="PTHR33358">
    <property type="entry name" value="F-BOX PROTEIN WITH A DOMAIN PROTEIN"/>
    <property type="match status" value="1"/>
</dbReference>
<keyword evidence="1" id="KW-0175">Coiled coil</keyword>
<feature type="coiled-coil region" evidence="1">
    <location>
        <begin position="264"/>
        <end position="295"/>
    </location>
</feature>
<accession>A0ABD1QL87</accession>
<feature type="transmembrane region" description="Helical" evidence="2">
    <location>
        <begin position="335"/>
        <end position="352"/>
    </location>
</feature>
<comment type="caution">
    <text evidence="3">The sequence shown here is derived from an EMBL/GenBank/DDBJ whole genome shotgun (WGS) entry which is preliminary data.</text>
</comment>
<dbReference type="Proteomes" id="UP001604336">
    <property type="component" value="Unassembled WGS sequence"/>
</dbReference>
<organism evidence="3 4">
    <name type="scientific">Abeliophyllum distichum</name>
    <dbReference type="NCBI Taxonomy" id="126358"/>
    <lineage>
        <taxon>Eukaryota</taxon>
        <taxon>Viridiplantae</taxon>
        <taxon>Streptophyta</taxon>
        <taxon>Embryophyta</taxon>
        <taxon>Tracheophyta</taxon>
        <taxon>Spermatophyta</taxon>
        <taxon>Magnoliopsida</taxon>
        <taxon>eudicotyledons</taxon>
        <taxon>Gunneridae</taxon>
        <taxon>Pentapetalae</taxon>
        <taxon>asterids</taxon>
        <taxon>lamiids</taxon>
        <taxon>Lamiales</taxon>
        <taxon>Oleaceae</taxon>
        <taxon>Forsythieae</taxon>
        <taxon>Abeliophyllum</taxon>
    </lineage>
</organism>
<feature type="transmembrane region" description="Helical" evidence="2">
    <location>
        <begin position="124"/>
        <end position="142"/>
    </location>
</feature>
<dbReference type="EMBL" id="JBFOLK010000011">
    <property type="protein sequence ID" value="KAL2475661.1"/>
    <property type="molecule type" value="Genomic_DNA"/>
</dbReference>
<keyword evidence="2" id="KW-0812">Transmembrane</keyword>
<keyword evidence="4" id="KW-1185">Reference proteome</keyword>
<evidence type="ECO:0008006" key="5">
    <source>
        <dbReference type="Google" id="ProtNLM"/>
    </source>
</evidence>
<evidence type="ECO:0000313" key="4">
    <source>
        <dbReference type="Proteomes" id="UP001604336"/>
    </source>
</evidence>
<gene>
    <name evidence="3" type="ORF">Adt_36397</name>
</gene>
<dbReference type="InterPro" id="IPR027949">
    <property type="entry name" value="Chloroplast_duf"/>
</dbReference>
<dbReference type="PANTHER" id="PTHR33358:SF12">
    <property type="entry name" value="F-BOX PROTEIN WITH A DOMAIN PROTEIN"/>
    <property type="match status" value="1"/>
</dbReference>
<reference evidence="4" key="1">
    <citation type="submission" date="2024-07" db="EMBL/GenBank/DDBJ databases">
        <title>Two chromosome-level genome assemblies of Korean endemic species Abeliophyllum distichum and Forsythia ovata (Oleaceae).</title>
        <authorList>
            <person name="Jang H."/>
        </authorList>
    </citation>
    <scope>NUCLEOTIDE SEQUENCE [LARGE SCALE GENOMIC DNA]</scope>
</reference>
<protein>
    <recommendedName>
        <fullName evidence="5">F-box protein</fullName>
    </recommendedName>
</protein>
<feature type="transmembrane region" description="Helical" evidence="2">
    <location>
        <begin position="148"/>
        <end position="172"/>
    </location>
</feature>
<feature type="transmembrane region" description="Helical" evidence="2">
    <location>
        <begin position="307"/>
        <end position="329"/>
    </location>
</feature>
<evidence type="ECO:0000256" key="2">
    <source>
        <dbReference type="SAM" id="Phobius"/>
    </source>
</evidence>
<name>A0ABD1QL87_9LAMI</name>
<sequence>MASISCSSKKINAVVNFPKLQTLCLSIPKDFRISMQNMRKNAVSLDVNAQNSVGKDIYQQKKSIENSVCKILVGENQQPMQTIEPYGHDDDIANDKLHAILEVVADRVEMHTNIGEQRNNWNSLLLNSTNMIILTATTMAGLGATSGVAVPVFALKLSSCLLFSAATGMLMVMNKLQPSQLVEEQRNASRLFKQLRKEIEILLAVDHYRVNQTDVNYMMERVLALDKAYPLPLIGVMLEKFPAKLKPTVWWPPLNDQFQRERRLQDKERDCNGWTDEMENEMREIIDVLKRKDKEDYMRLGNIALKLNKIFAILGPMLTGIAAIGSAFAGSSSPAIYTAVGAGALATIVNSLEHGGQVGMVFEMYRNCAGFYQLLEESIESTLEGELERRENGELYEMKVALQLGRSLKQLKELAMASASSRKNGETIQEFASKLF</sequence>
<proteinExistence type="predicted"/>
<evidence type="ECO:0000313" key="3">
    <source>
        <dbReference type="EMBL" id="KAL2475661.1"/>
    </source>
</evidence>
<keyword evidence="2" id="KW-0472">Membrane</keyword>
<dbReference type="Pfam" id="PF14476">
    <property type="entry name" value="Chloroplast_duf"/>
    <property type="match status" value="1"/>
</dbReference>
<keyword evidence="2" id="KW-1133">Transmembrane helix</keyword>
<evidence type="ECO:0000256" key="1">
    <source>
        <dbReference type="SAM" id="Coils"/>
    </source>
</evidence>